<keyword evidence="7" id="KW-1185">Reference proteome</keyword>
<evidence type="ECO:0000259" key="5">
    <source>
        <dbReference type="Pfam" id="PF01248"/>
    </source>
</evidence>
<dbReference type="PANTHER" id="PTHR23105">
    <property type="entry name" value="RIBOSOMAL PROTEIN L7AE FAMILY MEMBER"/>
    <property type="match status" value="1"/>
</dbReference>
<proteinExistence type="inferred from homology"/>
<dbReference type="Pfam" id="PF01248">
    <property type="entry name" value="Ribosomal_L7Ae"/>
    <property type="match status" value="1"/>
</dbReference>
<dbReference type="InterPro" id="IPR004038">
    <property type="entry name" value="Ribosomal_eL8/eL30/eS12/Gad45"/>
</dbReference>
<dbReference type="InterPro" id="IPR002415">
    <property type="entry name" value="H/ACA_rnp_Nhp2-like"/>
</dbReference>
<comment type="function">
    <text evidence="3">Required for ribosome biogenesis. Part of a complex which catalyzes pseudouridylation of rRNA. This involves the isomerization of uridine such that the ribose is subsequently attached to C5, instead of the normal N1. Pseudouridine ('psi') residues may serve to stabilize the conformation of rRNAs.</text>
</comment>
<evidence type="ECO:0000256" key="2">
    <source>
        <dbReference type="ARBA" id="ARBA00022884"/>
    </source>
</evidence>
<dbReference type="EMBL" id="JAGTJR010000002">
    <property type="protein sequence ID" value="KAH7063617.1"/>
    <property type="molecule type" value="Genomic_DNA"/>
</dbReference>
<dbReference type="SUPFAM" id="SSF55315">
    <property type="entry name" value="L30e-like"/>
    <property type="match status" value="1"/>
</dbReference>
<name>A0ABQ8GW20_9PEZI</name>
<protein>
    <recommendedName>
        <fullName evidence="3">H/ACA ribonucleoprotein complex subunit 2</fullName>
    </recommendedName>
    <alternativeName>
        <fullName evidence="3">Nucleolar protein family A member 2</fullName>
    </alternativeName>
</protein>
<gene>
    <name evidence="6" type="ORF">B0J12DRAFT_643378</name>
</gene>
<feature type="region of interest" description="Disordered" evidence="4">
    <location>
        <begin position="1"/>
        <end position="72"/>
    </location>
</feature>
<evidence type="ECO:0000313" key="7">
    <source>
        <dbReference type="Proteomes" id="UP000774617"/>
    </source>
</evidence>
<comment type="function">
    <text evidence="3">Common component of the spliceosome and rRNA processing machinery.</text>
</comment>
<comment type="caution">
    <text evidence="6">The sequence shown here is derived from an EMBL/GenBank/DDBJ whole genome shotgun (WGS) entry which is preliminary data.</text>
</comment>
<keyword evidence="3 6" id="KW-0687">Ribonucleoprotein</keyword>
<dbReference type="InterPro" id="IPR004037">
    <property type="entry name" value="Ribosomal_eL8-like_CS"/>
</dbReference>
<keyword evidence="3" id="KW-0539">Nucleus</keyword>
<feature type="compositionally biased region" description="Low complexity" evidence="4">
    <location>
        <begin position="39"/>
        <end position="50"/>
    </location>
</feature>
<dbReference type="PRINTS" id="PR00883">
    <property type="entry name" value="NUCLEARHMG"/>
</dbReference>
<comment type="similarity">
    <text evidence="1 3">Belongs to the eukaryotic ribosomal protein eL8 family.</text>
</comment>
<accession>A0ABQ8GW20</accession>
<dbReference type="Gene3D" id="3.30.1330.30">
    <property type="match status" value="1"/>
</dbReference>
<evidence type="ECO:0000313" key="6">
    <source>
        <dbReference type="EMBL" id="KAH7063617.1"/>
    </source>
</evidence>
<comment type="subcellular location">
    <subcellularLocation>
        <location evidence="3">Nucleus</location>
        <location evidence="3">Nucleolus</location>
    </subcellularLocation>
</comment>
<feature type="compositionally biased region" description="Basic and acidic residues" evidence="4">
    <location>
        <begin position="1"/>
        <end position="23"/>
    </location>
</feature>
<keyword evidence="2 3" id="KW-0694">RNA-binding</keyword>
<feature type="domain" description="Ribosomal protein eL8/eL30/eS12/Gadd45" evidence="5">
    <location>
        <begin position="96"/>
        <end position="198"/>
    </location>
</feature>
<dbReference type="PROSITE" id="PS01082">
    <property type="entry name" value="RIBOSOMAL_L7AE"/>
    <property type="match status" value="1"/>
</dbReference>
<dbReference type="GO" id="GO:1990904">
    <property type="term" value="C:ribonucleoprotein complex"/>
    <property type="evidence" value="ECO:0007669"/>
    <property type="project" value="UniProtKB-KW"/>
</dbReference>
<evidence type="ECO:0000256" key="4">
    <source>
        <dbReference type="SAM" id="MobiDB-lite"/>
    </source>
</evidence>
<organism evidence="6 7">
    <name type="scientific">Macrophomina phaseolina</name>
    <dbReference type="NCBI Taxonomy" id="35725"/>
    <lineage>
        <taxon>Eukaryota</taxon>
        <taxon>Fungi</taxon>
        <taxon>Dikarya</taxon>
        <taxon>Ascomycota</taxon>
        <taxon>Pezizomycotina</taxon>
        <taxon>Dothideomycetes</taxon>
        <taxon>Dothideomycetes incertae sedis</taxon>
        <taxon>Botryosphaeriales</taxon>
        <taxon>Botryosphaeriaceae</taxon>
        <taxon>Macrophomina</taxon>
    </lineage>
</organism>
<dbReference type="InterPro" id="IPR029064">
    <property type="entry name" value="Ribosomal_eL30-like_sf"/>
</dbReference>
<sequence>MAKDKVKEKKEKKEKRSESDGIKKSKKEKKDKKPEHVADALLASVSDASSGAEAKTTVIRTKTADESDDEGAAARPVVASLVPFAVPLADDKTTKKIFKTVKKAAKHKTLKRGVKEVVKAVRKSPTDLPASSLIEDPSAIVVIAADISPMDVISHIPVLCEEHNIPYIFVTSRAELGAAGNTKRPTSVVMVCKDRGSKKGSDEKPEDEAEYKESYDGVVKAVVKASKGVRR</sequence>
<reference evidence="6 7" key="1">
    <citation type="journal article" date="2021" name="Nat. Commun.">
        <title>Genetic determinants of endophytism in the Arabidopsis root mycobiome.</title>
        <authorList>
            <person name="Mesny F."/>
            <person name="Miyauchi S."/>
            <person name="Thiergart T."/>
            <person name="Pickel B."/>
            <person name="Atanasova L."/>
            <person name="Karlsson M."/>
            <person name="Huettel B."/>
            <person name="Barry K.W."/>
            <person name="Haridas S."/>
            <person name="Chen C."/>
            <person name="Bauer D."/>
            <person name="Andreopoulos W."/>
            <person name="Pangilinan J."/>
            <person name="LaButti K."/>
            <person name="Riley R."/>
            <person name="Lipzen A."/>
            <person name="Clum A."/>
            <person name="Drula E."/>
            <person name="Henrissat B."/>
            <person name="Kohler A."/>
            <person name="Grigoriev I.V."/>
            <person name="Martin F.M."/>
            <person name="Hacquard S."/>
        </authorList>
    </citation>
    <scope>NUCLEOTIDE SEQUENCE [LARGE SCALE GENOMIC DNA]</scope>
    <source>
        <strain evidence="6 7">MPI-SDFR-AT-0080</strain>
    </source>
</reference>
<evidence type="ECO:0000256" key="1">
    <source>
        <dbReference type="ARBA" id="ARBA00007337"/>
    </source>
</evidence>
<dbReference type="Proteomes" id="UP000774617">
    <property type="component" value="Unassembled WGS sequence"/>
</dbReference>
<evidence type="ECO:0000256" key="3">
    <source>
        <dbReference type="RuleBase" id="RU366039"/>
    </source>
</evidence>
<dbReference type="InterPro" id="IPR050257">
    <property type="entry name" value="eL8/uL1-like"/>
</dbReference>